<dbReference type="Proteomes" id="UP000248329">
    <property type="component" value="Unassembled WGS sequence"/>
</dbReference>
<accession>A0AC61L6R7</accession>
<name>A0AC61L6R7_9EURY</name>
<proteinExistence type="predicted"/>
<dbReference type="EMBL" id="PQXF01000001">
    <property type="protein sequence ID" value="PXF62145.1"/>
    <property type="molecule type" value="Genomic_DNA"/>
</dbReference>
<evidence type="ECO:0000313" key="2">
    <source>
        <dbReference type="Proteomes" id="UP000248329"/>
    </source>
</evidence>
<organism evidence="1 2">
    <name type="scientific">Candidatus Methanogaster sp</name>
    <dbReference type="NCBI Taxonomy" id="3386292"/>
    <lineage>
        <taxon>Archaea</taxon>
        <taxon>Methanobacteriati</taxon>
        <taxon>Methanobacteriota</taxon>
        <taxon>Stenosarchaea group</taxon>
        <taxon>Methanomicrobia</taxon>
        <taxon>Methanosarcinales</taxon>
        <taxon>ANME-2 cluster</taxon>
        <taxon>Candidatus Methanogasteraceae</taxon>
        <taxon>Candidatus Methanogaster</taxon>
    </lineage>
</organism>
<reference evidence="1" key="1">
    <citation type="submission" date="2018-01" db="EMBL/GenBank/DDBJ databases">
        <authorList>
            <person name="Krukenberg V."/>
        </authorList>
    </citation>
    <scope>NUCLEOTIDE SEQUENCE</scope>
    <source>
        <strain evidence="1">E20ANME2</strain>
    </source>
</reference>
<comment type="caution">
    <text evidence="1">The sequence shown here is derived from an EMBL/GenBank/DDBJ whole genome shotgun (WGS) entry which is preliminary data.</text>
</comment>
<protein>
    <submittedName>
        <fullName evidence="1">Uncharacterized protein</fullName>
    </submittedName>
</protein>
<gene>
    <name evidence="1" type="ORF">C4B59_00605</name>
</gene>
<sequence>MSAQLVQDVDERIYRTFRDRCSDLNADPGKAVTDALDMWLEHSDYDEAFIERQRKILRDEEFVSLNEI</sequence>
<evidence type="ECO:0000313" key="1">
    <source>
        <dbReference type="EMBL" id="PXF62145.1"/>
    </source>
</evidence>